<gene>
    <name evidence="1" type="ORF">EZS27_018114</name>
</gene>
<comment type="caution">
    <text evidence="1">The sequence shown here is derived from an EMBL/GenBank/DDBJ whole genome shotgun (WGS) entry which is preliminary data.</text>
</comment>
<protein>
    <submittedName>
        <fullName evidence="1">Uncharacterized protein</fullName>
    </submittedName>
</protein>
<name>A0A5J4RIL3_9ZZZZ</name>
<dbReference type="EMBL" id="SNRY01001109">
    <property type="protein sequence ID" value="KAA6333488.1"/>
    <property type="molecule type" value="Genomic_DNA"/>
</dbReference>
<reference evidence="1" key="1">
    <citation type="submission" date="2019-03" db="EMBL/GenBank/DDBJ databases">
        <title>Single cell metagenomics reveals metabolic interactions within the superorganism composed of flagellate Streblomastix strix and complex community of Bacteroidetes bacteria on its surface.</title>
        <authorList>
            <person name="Treitli S.C."/>
            <person name="Kolisko M."/>
            <person name="Husnik F."/>
            <person name="Keeling P."/>
            <person name="Hampl V."/>
        </authorList>
    </citation>
    <scope>NUCLEOTIDE SEQUENCE</scope>
    <source>
        <strain evidence="1">STM</strain>
    </source>
</reference>
<dbReference type="AlphaFoldDB" id="A0A5J4RIL3"/>
<accession>A0A5J4RIL3</accession>
<evidence type="ECO:0000313" key="1">
    <source>
        <dbReference type="EMBL" id="KAA6333488.1"/>
    </source>
</evidence>
<sequence length="67" mass="7878">MNLLNFVSAFPDEYSCKIKYIIPFSSCMHPLFYGKNKDCKALPRKYALRNEKEDFRKTEFSFAGQCP</sequence>
<organism evidence="1">
    <name type="scientific">termite gut metagenome</name>
    <dbReference type="NCBI Taxonomy" id="433724"/>
    <lineage>
        <taxon>unclassified sequences</taxon>
        <taxon>metagenomes</taxon>
        <taxon>organismal metagenomes</taxon>
    </lineage>
</organism>
<proteinExistence type="predicted"/>